<evidence type="ECO:0000313" key="4">
    <source>
        <dbReference type="Proteomes" id="UP000614216"/>
    </source>
</evidence>
<evidence type="ECO:0008006" key="5">
    <source>
        <dbReference type="Google" id="ProtNLM"/>
    </source>
</evidence>
<gene>
    <name evidence="3" type="ORF">JMN32_05370</name>
</gene>
<dbReference type="RefSeq" id="WP_202855271.1">
    <property type="nucleotide sequence ID" value="NZ_JAEUGD010000018.1"/>
</dbReference>
<sequence>MELHRLDGLPISGLDNVDIQDIDLDGYDSEEIDFEELDDDDEELDFSGLGYVKDPMIAYEILDEYGNVVMYADADENIYTVDGLGELGFFKKIGKGLKKLGKKIGKGVKNATKFTVKKVVKPVVKFTNRYLNPGTILLRNGFLLAMKLNFMKVAEKLRFGYLSDAEARRRGVNMNGFSKLKKAISSAEKVYETAGGKRSNLRKAILSGKGNKDKAVPLSGSQLNGLGLVDEGEYVDEFERFVAEADEEAVEALLQGEMSIEGLGAVATGSALAAASSAVAAVAAVLNKITGVFDKAKKAKDTVSHVVNTGKSLVNTGKGVVNTAQSLVRPGSPALPLRLPTGQNQLPASFRTMAQHTAAPSANFEAEARQREARAAQEKAMQEARAVQKVMNAAKVASQEVAKAAGKTTDKTNNENKESWFDKNKILVIGTGILVAGGGIAYAVVQSKKKNTTKPMAGLPKGKAGAKKKKPVPKRITIAPKTLL</sequence>
<protein>
    <recommendedName>
        <fullName evidence="5">Transmembrane protein</fullName>
    </recommendedName>
</protein>
<dbReference type="Proteomes" id="UP000614216">
    <property type="component" value="Unassembled WGS sequence"/>
</dbReference>
<keyword evidence="4" id="KW-1185">Reference proteome</keyword>
<evidence type="ECO:0000313" key="3">
    <source>
        <dbReference type="EMBL" id="MBL6445728.1"/>
    </source>
</evidence>
<organism evidence="3 4">
    <name type="scientific">Fulvivirga marina</name>
    <dbReference type="NCBI Taxonomy" id="2494733"/>
    <lineage>
        <taxon>Bacteria</taxon>
        <taxon>Pseudomonadati</taxon>
        <taxon>Bacteroidota</taxon>
        <taxon>Cytophagia</taxon>
        <taxon>Cytophagales</taxon>
        <taxon>Fulvivirgaceae</taxon>
        <taxon>Fulvivirga</taxon>
    </lineage>
</organism>
<evidence type="ECO:0000256" key="1">
    <source>
        <dbReference type="SAM" id="MobiDB-lite"/>
    </source>
</evidence>
<feature type="transmembrane region" description="Helical" evidence="2">
    <location>
        <begin position="426"/>
        <end position="445"/>
    </location>
</feature>
<name>A0A937KD02_9BACT</name>
<proteinExistence type="predicted"/>
<feature type="region of interest" description="Disordered" evidence="1">
    <location>
        <begin position="452"/>
        <end position="473"/>
    </location>
</feature>
<dbReference type="AlphaFoldDB" id="A0A937KD02"/>
<dbReference type="EMBL" id="JAEUGD010000018">
    <property type="protein sequence ID" value="MBL6445728.1"/>
    <property type="molecule type" value="Genomic_DNA"/>
</dbReference>
<keyword evidence="2" id="KW-0472">Membrane</keyword>
<keyword evidence="2" id="KW-1133">Transmembrane helix</keyword>
<evidence type="ECO:0000256" key="2">
    <source>
        <dbReference type="SAM" id="Phobius"/>
    </source>
</evidence>
<keyword evidence="2" id="KW-0812">Transmembrane</keyword>
<comment type="caution">
    <text evidence="3">The sequence shown here is derived from an EMBL/GenBank/DDBJ whole genome shotgun (WGS) entry which is preliminary data.</text>
</comment>
<feature type="compositionally biased region" description="Low complexity" evidence="1">
    <location>
        <begin position="454"/>
        <end position="463"/>
    </location>
</feature>
<accession>A0A937KD02</accession>
<feature type="compositionally biased region" description="Basic residues" evidence="1">
    <location>
        <begin position="464"/>
        <end position="473"/>
    </location>
</feature>
<reference evidence="3" key="1">
    <citation type="submission" date="2021-01" db="EMBL/GenBank/DDBJ databases">
        <title>Fulvivirga kasyanovii gen. nov., sp nov., a novel member of the phylum Bacteroidetes isolated from seawater in a mussel farm.</title>
        <authorList>
            <person name="Zhao L.-H."/>
            <person name="Wang Z.-J."/>
        </authorList>
    </citation>
    <scope>NUCLEOTIDE SEQUENCE</scope>
    <source>
        <strain evidence="3">29W222</strain>
    </source>
</reference>